<reference evidence="1" key="1">
    <citation type="submission" date="2024-05" db="EMBL/GenBank/DDBJ databases">
        <title>Whole-Genome Sequence of CFS9, a Potential Fish Probiotic Isolated from the Body Surface of Silurus asotus.</title>
        <authorList>
            <person name="Kojima M."/>
            <person name="Tobioka K."/>
            <person name="Yokota K."/>
            <person name="Nakatani H."/>
            <person name="Hori K."/>
            <person name="Tamaru Y."/>
            <person name="Okazaki F."/>
        </authorList>
    </citation>
    <scope>NUCLEOTIDE SEQUENCE</scope>
    <source>
        <strain evidence="1">CFS9</strain>
    </source>
</reference>
<dbReference type="EMBL" id="AP031573">
    <property type="protein sequence ID" value="BFM42148.1"/>
    <property type="molecule type" value="Genomic_DNA"/>
</dbReference>
<organism evidence="1">
    <name type="scientific">Flavobacterium sp. CFS9</name>
    <dbReference type="NCBI Taxonomy" id="3143118"/>
    <lineage>
        <taxon>Bacteria</taxon>
        <taxon>Pseudomonadati</taxon>
        <taxon>Bacteroidota</taxon>
        <taxon>Flavobacteriia</taxon>
        <taxon>Flavobacteriales</taxon>
        <taxon>Flavobacteriaceae</taxon>
        <taxon>Flavobacterium</taxon>
    </lineage>
</organism>
<gene>
    <name evidence="1" type="ORF">CFS9_07890</name>
</gene>
<dbReference type="AlphaFoldDB" id="A0AAT9GXF7"/>
<dbReference type="RefSeq" id="WP_369617357.1">
    <property type="nucleotide sequence ID" value="NZ_AP031573.1"/>
</dbReference>
<protein>
    <submittedName>
        <fullName evidence="1">Uncharacterized protein</fullName>
    </submittedName>
</protein>
<sequence length="78" mass="9076">MSTNTFSKETELRLADFFNNSIDPRSMAKTIRQANYVLALHAMQENQALQSETINLEDCFYWLNQLAETLNPYLDLND</sequence>
<name>A0AAT9GXF7_9FLAO</name>
<accession>A0AAT9GXF7</accession>
<evidence type="ECO:0000313" key="1">
    <source>
        <dbReference type="EMBL" id="BFM42148.1"/>
    </source>
</evidence>
<proteinExistence type="predicted"/>